<evidence type="ECO:0000256" key="3">
    <source>
        <dbReference type="ARBA" id="ARBA00022833"/>
    </source>
</evidence>
<dbReference type="eggNOG" id="COG1734">
    <property type="taxonomic scope" value="Bacteria"/>
</dbReference>
<dbReference type="Pfam" id="PF01258">
    <property type="entry name" value="zf-dskA_traR"/>
    <property type="match status" value="1"/>
</dbReference>
<dbReference type="HOGENOM" id="CLU_043144_3_3_7"/>
<dbReference type="AlphaFoldDB" id="Q7MQQ3"/>
<dbReference type="SUPFAM" id="SSF57716">
    <property type="entry name" value="Glucocorticoid receptor-like (DNA-binding domain)"/>
    <property type="match status" value="1"/>
</dbReference>
<dbReference type="PANTHER" id="PTHR33823">
    <property type="entry name" value="RNA POLYMERASE-BINDING TRANSCRIPTION FACTOR DKSA-RELATED"/>
    <property type="match status" value="1"/>
</dbReference>
<dbReference type="EMBL" id="BX571662">
    <property type="protein sequence ID" value="CAE11100.1"/>
    <property type="molecule type" value="Genomic_DNA"/>
</dbReference>
<keyword evidence="1" id="KW-0479">Metal-binding</keyword>
<evidence type="ECO:0000256" key="2">
    <source>
        <dbReference type="ARBA" id="ARBA00022771"/>
    </source>
</evidence>
<evidence type="ECO:0000256" key="4">
    <source>
        <dbReference type="PROSITE-ProRule" id="PRU00510"/>
    </source>
</evidence>
<proteinExistence type="predicted"/>
<keyword evidence="2" id="KW-0863">Zinc-finger</keyword>
<dbReference type="InterPro" id="IPR000962">
    <property type="entry name" value="Znf_DskA_TraR"/>
</dbReference>
<dbReference type="RefSeq" id="WP_011139882.1">
    <property type="nucleotide sequence ID" value="NC_005090.1"/>
</dbReference>
<evidence type="ECO:0000313" key="7">
    <source>
        <dbReference type="Proteomes" id="UP000000422"/>
    </source>
</evidence>
<name>Q7MQQ3_WOLSU</name>
<dbReference type="Gene3D" id="1.20.120.910">
    <property type="entry name" value="DksA, coiled-coil domain"/>
    <property type="match status" value="1"/>
</dbReference>
<evidence type="ECO:0000259" key="5">
    <source>
        <dbReference type="Pfam" id="PF01258"/>
    </source>
</evidence>
<dbReference type="Proteomes" id="UP000000422">
    <property type="component" value="Chromosome"/>
</dbReference>
<evidence type="ECO:0000313" key="6">
    <source>
        <dbReference type="EMBL" id="CAE11100.1"/>
    </source>
</evidence>
<evidence type="ECO:0000256" key="1">
    <source>
        <dbReference type="ARBA" id="ARBA00022723"/>
    </source>
</evidence>
<feature type="zinc finger region" description="dksA C4-type" evidence="4">
    <location>
        <begin position="84"/>
        <end position="108"/>
    </location>
</feature>
<sequence>MTKKQRSELKLKIIAEIESVRNDIQHLKEENNPISLMSVSEKMDALESLADQNIQKRLLLDLEARLKKLEYALTRIDSPDFGICQICDEPIPYKRLFALPEATICVDCANERS</sequence>
<dbReference type="PROSITE" id="PS51128">
    <property type="entry name" value="ZF_DKSA_2"/>
    <property type="match status" value="1"/>
</dbReference>
<organism evidence="7">
    <name type="scientific">Wolinella succinogenes (strain ATCC 29543 / DSM 1740 / CCUG 13145 / JCM 31913 / LMG 7466 / NCTC 11488 / FDC 602W)</name>
    <name type="common">Vibrio succinogenes</name>
    <dbReference type="NCBI Taxonomy" id="273121"/>
    <lineage>
        <taxon>Bacteria</taxon>
        <taxon>Pseudomonadati</taxon>
        <taxon>Campylobacterota</taxon>
        <taxon>Epsilonproteobacteria</taxon>
        <taxon>Campylobacterales</taxon>
        <taxon>Helicobacteraceae</taxon>
        <taxon>Wolinella</taxon>
    </lineage>
</organism>
<reference evidence="6 7" key="1">
    <citation type="journal article" date="2003" name="Proc. Natl. Acad. Sci. U.S.A.">
        <title>Complete genome sequence and analysis of Wolinella succinogenes.</title>
        <authorList>
            <person name="Baar C."/>
            <person name="Eppinger M."/>
            <person name="Raddatz G."/>
            <person name="Simon JM."/>
            <person name="Lanz C."/>
            <person name="Klimmek O."/>
            <person name="Nandakumar R."/>
            <person name="Gross R."/>
            <person name="Rosinus A."/>
            <person name="Keller H."/>
            <person name="Jagtap P."/>
            <person name="Linke B."/>
            <person name="Meyer F."/>
            <person name="Lederer H."/>
            <person name="Schuster S.C."/>
        </authorList>
    </citation>
    <scope>NUCLEOTIDE SEQUENCE [LARGE SCALE GENOMIC DNA]</scope>
    <source>
        <strain evidence="7">ATCC 29543 / DSM 1740 / CCUG 13145 / JCM 31913 / LMG 7466 / NCTC 11488 / FDC 602W</strain>
    </source>
</reference>
<accession>Q7MQQ3</accession>
<keyword evidence="7" id="KW-1185">Reference proteome</keyword>
<dbReference type="STRING" id="273121.WS2102"/>
<feature type="domain" description="Zinc finger DksA/TraR C4-type" evidence="5">
    <location>
        <begin position="80"/>
        <end position="112"/>
    </location>
</feature>
<protein>
    <recommendedName>
        <fullName evidence="5">Zinc finger DksA/TraR C4-type domain-containing protein</fullName>
    </recommendedName>
</protein>
<gene>
    <name evidence="6" type="ordered locus">WS2102</name>
</gene>
<keyword evidence="3" id="KW-0862">Zinc</keyword>
<dbReference type="GO" id="GO:0008270">
    <property type="term" value="F:zinc ion binding"/>
    <property type="evidence" value="ECO:0007669"/>
    <property type="project" value="UniProtKB-KW"/>
</dbReference>
<dbReference type="KEGG" id="wsu:WS2102"/>